<dbReference type="GO" id="GO:0003676">
    <property type="term" value="F:nucleic acid binding"/>
    <property type="evidence" value="ECO:0007669"/>
    <property type="project" value="InterPro"/>
</dbReference>
<reference evidence="7 8" key="1">
    <citation type="journal article" date="2010" name="Nature">
        <title>The sequence and de novo assembly of the giant panda genome.</title>
        <authorList>
            <person name="Li R."/>
            <person name="Fan W."/>
            <person name="Tian G."/>
            <person name="Zhu H."/>
            <person name="He L."/>
            <person name="Cai J."/>
            <person name="Huang Q."/>
            <person name="Cai Q."/>
            <person name="Li B."/>
            <person name="Bai Y."/>
            <person name="Zhang Z."/>
            <person name="Zhang Y."/>
            <person name="Wang W."/>
            <person name="Li J."/>
            <person name="Wei F."/>
            <person name="Li H."/>
            <person name="Jian M."/>
            <person name="Li J."/>
            <person name="Zhang Z."/>
            <person name="Nielsen R."/>
            <person name="Li D."/>
            <person name="Gu W."/>
            <person name="Yang Z."/>
            <person name="Xuan Z."/>
            <person name="Ryder O.A."/>
            <person name="Leung F.C."/>
            <person name="Zhou Y."/>
            <person name="Cao J."/>
            <person name="Sun X."/>
            <person name="Fu Y."/>
            <person name="Fang X."/>
            <person name="Guo X."/>
            <person name="Wang B."/>
            <person name="Hou R."/>
            <person name="Shen F."/>
            <person name="Mu B."/>
            <person name="Ni P."/>
            <person name="Lin R."/>
            <person name="Qian W."/>
            <person name="Wang G."/>
            <person name="Yu C."/>
            <person name="Nie W."/>
            <person name="Wang J."/>
            <person name="Wu Z."/>
            <person name="Liang H."/>
            <person name="Min J."/>
            <person name="Wu Q."/>
            <person name="Cheng S."/>
            <person name="Ruan J."/>
            <person name="Wang M."/>
            <person name="Shi Z."/>
            <person name="Wen M."/>
            <person name="Liu B."/>
            <person name="Ren X."/>
            <person name="Zheng H."/>
            <person name="Dong D."/>
            <person name="Cook K."/>
            <person name="Shan G."/>
            <person name="Zhang H."/>
            <person name="Kosiol C."/>
            <person name="Xie X."/>
            <person name="Lu Z."/>
            <person name="Zheng H."/>
            <person name="Li Y."/>
            <person name="Steiner C.C."/>
            <person name="Lam T.T."/>
            <person name="Lin S."/>
            <person name="Zhang Q."/>
            <person name="Li G."/>
            <person name="Tian J."/>
            <person name="Gong T."/>
            <person name="Liu H."/>
            <person name="Zhang D."/>
            <person name="Fang L."/>
            <person name="Ye C."/>
            <person name="Zhang J."/>
            <person name="Hu W."/>
            <person name="Xu A."/>
            <person name="Ren Y."/>
            <person name="Zhang G."/>
            <person name="Bruford M.W."/>
            <person name="Li Q."/>
            <person name="Ma L."/>
            <person name="Guo Y."/>
            <person name="An N."/>
            <person name="Hu Y."/>
            <person name="Zheng Y."/>
            <person name="Shi Y."/>
            <person name="Li Z."/>
            <person name="Liu Q."/>
            <person name="Chen Y."/>
            <person name="Zhao J."/>
            <person name="Qu N."/>
            <person name="Zhao S."/>
            <person name="Tian F."/>
            <person name="Wang X."/>
            <person name="Wang H."/>
            <person name="Xu L."/>
            <person name="Liu X."/>
            <person name="Vinar T."/>
            <person name="Wang Y."/>
            <person name="Lam T.W."/>
            <person name="Yiu S.M."/>
            <person name="Liu S."/>
            <person name="Zhang H."/>
            <person name="Li D."/>
            <person name="Huang Y."/>
            <person name="Wang X."/>
            <person name="Yang G."/>
            <person name="Jiang Z."/>
            <person name="Wang J."/>
            <person name="Qin N."/>
            <person name="Li L."/>
            <person name="Li J."/>
            <person name="Bolund L."/>
            <person name="Kristiansen K."/>
            <person name="Wong G.K."/>
            <person name="Olson M."/>
            <person name="Zhang X."/>
            <person name="Li S."/>
            <person name="Yang H."/>
            <person name="Wang J."/>
            <person name="Wang J."/>
        </authorList>
    </citation>
    <scope>NUCLEOTIDE SEQUENCE [LARGE SCALE GENOMIC DNA]</scope>
</reference>
<evidence type="ECO:0000256" key="5">
    <source>
        <dbReference type="PROSITE-ProRule" id="PRU00047"/>
    </source>
</evidence>
<keyword evidence="2" id="KW-0677">Repeat</keyword>
<feature type="domain" description="CCHC-type" evidence="6">
    <location>
        <begin position="142"/>
        <end position="156"/>
    </location>
</feature>
<feature type="domain" description="CCHC-type" evidence="6">
    <location>
        <begin position="60"/>
        <end position="73"/>
    </location>
</feature>
<evidence type="ECO:0000256" key="3">
    <source>
        <dbReference type="ARBA" id="ARBA00022771"/>
    </source>
</evidence>
<dbReference type="GO" id="GO:0008270">
    <property type="term" value="F:zinc ion binding"/>
    <property type="evidence" value="ECO:0007669"/>
    <property type="project" value="UniProtKB-KW"/>
</dbReference>
<sequence length="210" mass="22993">MSESLPLQACLDAKDLTAALSTNECFKCGSSSHWSALCGRGDFTSDGSFLFVSSPLPDICYCCGESGHLVKDCDLQDDAYYHCGRSGHMAKDCREPKRDREQCCYNCGKPGHLTRDCDHVDKQQCSSCGEFEHIQKDCTRAKCYRCGETGHVAINCHKTIFGCLPLAQGVIPSWDQAPHQAPLLGACFSLSHSPCLCSLSCWLSFSLSNK</sequence>
<protein>
    <recommendedName>
        <fullName evidence="6">CCHC-type domain-containing protein</fullName>
    </recommendedName>
</protein>
<keyword evidence="8" id="KW-1185">Reference proteome</keyword>
<dbReference type="InterPro" id="IPR001878">
    <property type="entry name" value="Znf_CCHC"/>
</dbReference>
<evidence type="ECO:0000256" key="4">
    <source>
        <dbReference type="ARBA" id="ARBA00022833"/>
    </source>
</evidence>
<dbReference type="Pfam" id="PF00098">
    <property type="entry name" value="zf-CCHC"/>
    <property type="match status" value="5"/>
</dbReference>
<evidence type="ECO:0000259" key="6">
    <source>
        <dbReference type="PROSITE" id="PS50158"/>
    </source>
</evidence>
<dbReference type="InterPro" id="IPR036875">
    <property type="entry name" value="Znf_CCHC_sf"/>
</dbReference>
<accession>A0A7N5P1N2</accession>
<dbReference type="PANTHER" id="PTHR47103:SF8">
    <property type="entry name" value="DNA-BINDING PROTEIN"/>
    <property type="match status" value="1"/>
</dbReference>
<dbReference type="SUPFAM" id="SSF57756">
    <property type="entry name" value="Retrovirus zinc finger-like domains"/>
    <property type="match status" value="2"/>
</dbReference>
<dbReference type="SMART" id="SM00343">
    <property type="entry name" value="ZnF_C2HC"/>
    <property type="match status" value="6"/>
</dbReference>
<feature type="domain" description="CCHC-type" evidence="6">
    <location>
        <begin position="81"/>
        <end position="95"/>
    </location>
</feature>
<dbReference type="GeneTree" id="ENSGT00950000183041"/>
<dbReference type="PROSITE" id="PS50158">
    <property type="entry name" value="ZF_CCHC"/>
    <property type="match status" value="4"/>
</dbReference>
<dbReference type="Ensembl" id="ENSAMET00000037752.1">
    <property type="protein sequence ID" value="ENSAMEP00000040718.1"/>
    <property type="gene ID" value="ENSAMEG00000026826.1"/>
</dbReference>
<keyword evidence="1" id="KW-0479">Metal-binding</keyword>
<evidence type="ECO:0000256" key="2">
    <source>
        <dbReference type="ARBA" id="ARBA00022737"/>
    </source>
</evidence>
<dbReference type="AlphaFoldDB" id="A0A7N5P1N2"/>
<dbReference type="Proteomes" id="UP000008912">
    <property type="component" value="Unassembled WGS sequence"/>
</dbReference>
<organism evidence="7 8">
    <name type="scientific">Ailuropoda melanoleuca</name>
    <name type="common">Giant panda</name>
    <dbReference type="NCBI Taxonomy" id="9646"/>
    <lineage>
        <taxon>Eukaryota</taxon>
        <taxon>Metazoa</taxon>
        <taxon>Chordata</taxon>
        <taxon>Craniata</taxon>
        <taxon>Vertebrata</taxon>
        <taxon>Euteleostomi</taxon>
        <taxon>Mammalia</taxon>
        <taxon>Eutheria</taxon>
        <taxon>Laurasiatheria</taxon>
        <taxon>Carnivora</taxon>
        <taxon>Caniformia</taxon>
        <taxon>Ursidae</taxon>
        <taxon>Ailuropoda</taxon>
    </lineage>
</organism>
<evidence type="ECO:0000256" key="1">
    <source>
        <dbReference type="ARBA" id="ARBA00022723"/>
    </source>
</evidence>
<name>A0A7N5P1N2_AILME</name>
<reference evidence="7" key="2">
    <citation type="submission" date="2025-05" db="UniProtKB">
        <authorList>
            <consortium name="Ensembl"/>
        </authorList>
    </citation>
    <scope>IDENTIFICATION</scope>
</reference>
<dbReference type="Gene3D" id="4.10.60.10">
    <property type="entry name" value="Zinc finger, CCHC-type"/>
    <property type="match status" value="3"/>
</dbReference>
<feature type="domain" description="CCHC-type" evidence="6">
    <location>
        <begin position="104"/>
        <end position="117"/>
    </location>
</feature>
<evidence type="ECO:0000313" key="7">
    <source>
        <dbReference type="Ensembl" id="ENSAMEP00000026442.1"/>
    </source>
</evidence>
<keyword evidence="4" id="KW-0862">Zinc</keyword>
<dbReference type="Ensembl" id="ENSAMET00000046430.1">
    <property type="protein sequence ID" value="ENSAMEP00000026442.1"/>
    <property type="gene ID" value="ENSAMEG00000024371.1"/>
</dbReference>
<dbReference type="FunFam" id="4.10.60.10:FF:000002">
    <property type="entry name" value="cellular nucleic acid-binding protein-like isoform X1"/>
    <property type="match status" value="1"/>
</dbReference>
<proteinExistence type="predicted"/>
<evidence type="ECO:0000313" key="8">
    <source>
        <dbReference type="Proteomes" id="UP000008912"/>
    </source>
</evidence>
<dbReference type="PANTHER" id="PTHR47103">
    <property type="entry name" value="DNA-BINDING PROTEIN"/>
    <property type="match status" value="1"/>
</dbReference>
<keyword evidence="3 5" id="KW-0863">Zinc-finger</keyword>